<comment type="subcellular location">
    <subcellularLocation>
        <location evidence="1">Mitochondrion</location>
    </subcellularLocation>
</comment>
<comment type="similarity">
    <text evidence="2 10">Belongs to the peptidase M3 family.</text>
</comment>
<evidence type="ECO:0000256" key="1">
    <source>
        <dbReference type="ARBA" id="ARBA00004173"/>
    </source>
</evidence>
<dbReference type="InterPro" id="IPR024079">
    <property type="entry name" value="MetalloPept_cat_dom_sf"/>
</dbReference>
<comment type="cofactor">
    <cofactor evidence="10">
        <name>Zn(2+)</name>
        <dbReference type="ChEBI" id="CHEBI:29105"/>
    </cofactor>
    <text evidence="10">Binds 1 zinc ion.</text>
</comment>
<evidence type="ECO:0000256" key="3">
    <source>
        <dbReference type="ARBA" id="ARBA00022670"/>
    </source>
</evidence>
<keyword evidence="8 10" id="KW-0482">Metalloprotease</keyword>
<dbReference type="Proteomes" id="UP001408789">
    <property type="component" value="Unassembled WGS sequence"/>
</dbReference>
<proteinExistence type="inferred from homology"/>
<gene>
    <name evidence="12" type="ORF">SSX86_017121</name>
</gene>
<dbReference type="Gene3D" id="3.40.390.10">
    <property type="entry name" value="Collagenase (Catalytic Domain)"/>
    <property type="match status" value="1"/>
</dbReference>
<dbReference type="InterPro" id="IPR001567">
    <property type="entry name" value="Pept_M3A_M3B_dom"/>
</dbReference>
<evidence type="ECO:0000256" key="6">
    <source>
        <dbReference type="ARBA" id="ARBA00022833"/>
    </source>
</evidence>
<evidence type="ECO:0000313" key="12">
    <source>
        <dbReference type="EMBL" id="KAK9063251.1"/>
    </source>
</evidence>
<comment type="caution">
    <text evidence="12">The sequence shown here is derived from an EMBL/GenBank/DDBJ whole genome shotgun (WGS) entry which is preliminary data.</text>
</comment>
<reference evidence="12 13" key="1">
    <citation type="submission" date="2024-04" db="EMBL/GenBank/DDBJ databases">
        <title>The reference genome of an endangered Asteraceae, Deinandra increscens subsp. villosa, native to the Central Coast of California.</title>
        <authorList>
            <person name="Guilliams M."/>
            <person name="Hasenstab-Lehman K."/>
            <person name="Meyer R."/>
            <person name="Mcevoy S."/>
        </authorList>
    </citation>
    <scope>NUCLEOTIDE SEQUENCE [LARGE SCALE GENOMIC DNA]</scope>
    <source>
        <tissue evidence="12">Leaf</tissue>
    </source>
</reference>
<feature type="domain" description="Peptidase M3A/M3B catalytic" evidence="11">
    <location>
        <begin position="251"/>
        <end position="681"/>
    </location>
</feature>
<dbReference type="Pfam" id="PF01432">
    <property type="entry name" value="Peptidase_M3"/>
    <property type="match status" value="1"/>
</dbReference>
<dbReference type="GO" id="GO:0004222">
    <property type="term" value="F:metalloendopeptidase activity"/>
    <property type="evidence" value="ECO:0007669"/>
    <property type="project" value="InterPro"/>
</dbReference>
<evidence type="ECO:0000256" key="5">
    <source>
        <dbReference type="ARBA" id="ARBA00022801"/>
    </source>
</evidence>
<evidence type="ECO:0000256" key="7">
    <source>
        <dbReference type="ARBA" id="ARBA00022946"/>
    </source>
</evidence>
<keyword evidence="5 10" id="KW-0378">Hydrolase</keyword>
<dbReference type="GO" id="GO:0005739">
    <property type="term" value="C:mitochondrion"/>
    <property type="evidence" value="ECO:0007669"/>
    <property type="project" value="UniProtKB-SubCell"/>
</dbReference>
<dbReference type="GO" id="GO:0006518">
    <property type="term" value="P:peptide metabolic process"/>
    <property type="evidence" value="ECO:0007669"/>
    <property type="project" value="TreeGrafter"/>
</dbReference>
<evidence type="ECO:0000256" key="4">
    <source>
        <dbReference type="ARBA" id="ARBA00022723"/>
    </source>
</evidence>
<dbReference type="InterPro" id="IPR033851">
    <property type="entry name" value="M3A_MIP"/>
</dbReference>
<dbReference type="PANTHER" id="PTHR11804">
    <property type="entry name" value="PROTEASE M3 THIMET OLIGOPEPTIDASE-RELATED"/>
    <property type="match status" value="1"/>
</dbReference>
<dbReference type="GO" id="GO:0006508">
    <property type="term" value="P:proteolysis"/>
    <property type="evidence" value="ECO:0007669"/>
    <property type="project" value="UniProtKB-KW"/>
</dbReference>
<evidence type="ECO:0000256" key="9">
    <source>
        <dbReference type="ARBA" id="ARBA00023128"/>
    </source>
</evidence>
<dbReference type="EMBL" id="JBCNJP010000018">
    <property type="protein sequence ID" value="KAK9063251.1"/>
    <property type="molecule type" value="Genomic_DNA"/>
</dbReference>
<dbReference type="SUPFAM" id="SSF55486">
    <property type="entry name" value="Metalloproteases ('zincins'), catalytic domain"/>
    <property type="match status" value="1"/>
</dbReference>
<dbReference type="FunFam" id="3.40.390.10:FF:000019">
    <property type="entry name" value="Mitochondrial intermediate peptidase, mitochondrial"/>
    <property type="match status" value="1"/>
</dbReference>
<dbReference type="InterPro" id="IPR045090">
    <property type="entry name" value="Pept_M3A_M3B"/>
</dbReference>
<keyword evidence="9" id="KW-0496">Mitochondrion</keyword>
<keyword evidence="3 10" id="KW-0645">Protease</keyword>
<keyword evidence="6 10" id="KW-0862">Zinc</keyword>
<dbReference type="InterPro" id="IPR024077">
    <property type="entry name" value="Neurolysin/TOP_dom2"/>
</dbReference>
<evidence type="ECO:0000256" key="2">
    <source>
        <dbReference type="ARBA" id="ARBA00006040"/>
    </source>
</evidence>
<evidence type="ECO:0000256" key="10">
    <source>
        <dbReference type="RuleBase" id="RU003435"/>
    </source>
</evidence>
<accession>A0AAP0CUH0</accession>
<keyword evidence="7" id="KW-0809">Transit peptide</keyword>
<evidence type="ECO:0000259" key="11">
    <source>
        <dbReference type="Pfam" id="PF01432"/>
    </source>
</evidence>
<dbReference type="Gene3D" id="1.10.1370.10">
    <property type="entry name" value="Neurolysin, domain 3"/>
    <property type="match status" value="1"/>
</dbReference>
<protein>
    <recommendedName>
        <fullName evidence="11">Peptidase M3A/M3B catalytic domain-containing protein</fullName>
    </recommendedName>
</protein>
<evidence type="ECO:0000313" key="13">
    <source>
        <dbReference type="Proteomes" id="UP001408789"/>
    </source>
</evidence>
<keyword evidence="4 10" id="KW-0479">Metal-binding</keyword>
<dbReference type="CDD" id="cd06457">
    <property type="entry name" value="M3A_MIP"/>
    <property type="match status" value="1"/>
</dbReference>
<dbReference type="GO" id="GO:0046872">
    <property type="term" value="F:metal ion binding"/>
    <property type="evidence" value="ECO:0007669"/>
    <property type="project" value="UniProtKB-UniRule"/>
</dbReference>
<dbReference type="AlphaFoldDB" id="A0AAP0CUH0"/>
<organism evidence="12 13">
    <name type="scientific">Deinandra increscens subsp. villosa</name>
    <dbReference type="NCBI Taxonomy" id="3103831"/>
    <lineage>
        <taxon>Eukaryota</taxon>
        <taxon>Viridiplantae</taxon>
        <taxon>Streptophyta</taxon>
        <taxon>Embryophyta</taxon>
        <taxon>Tracheophyta</taxon>
        <taxon>Spermatophyta</taxon>
        <taxon>Magnoliopsida</taxon>
        <taxon>eudicotyledons</taxon>
        <taxon>Gunneridae</taxon>
        <taxon>Pentapetalae</taxon>
        <taxon>asterids</taxon>
        <taxon>campanulids</taxon>
        <taxon>Asterales</taxon>
        <taxon>Asteraceae</taxon>
        <taxon>Asteroideae</taxon>
        <taxon>Heliantheae alliance</taxon>
        <taxon>Madieae</taxon>
        <taxon>Madiinae</taxon>
        <taxon>Deinandra</taxon>
    </lineage>
</organism>
<keyword evidence="13" id="KW-1185">Reference proteome</keyword>
<evidence type="ECO:0000256" key="8">
    <source>
        <dbReference type="ARBA" id="ARBA00023049"/>
    </source>
</evidence>
<name>A0AAP0CUH0_9ASTR</name>
<dbReference type="PANTHER" id="PTHR11804:SF79">
    <property type="entry name" value="MITOCHONDRIAL INTERMEDIATE PEPTIDASE"/>
    <property type="match status" value="1"/>
</dbReference>
<sequence>MYNKFYITRDLLQFFAPTITIRHFFSPAVHRMEETGLYGCHHLKNPKGFQRIVDDAIERSNELVGYISRMPSSSEIINAMDEISNTVCQVVDSAELCRHTHPDREFVDEALKASMRINEYLHYLNTNFTLYDAVLKAEKDQTLTSEEAKRVARDLRVDFEKGGIHLCAEKKDRVSQLNVEIAKCCAQYNENIAKDPGYVDVYPASLIPKNLHNLVKPVSRSTSRGSRFNIREKGFRIVTEPSTVSAVLQWTSDDEVRKMTYIKSNSVPLANLGVLDKLIAARHEISQIMGHNSYVEYALQSNMASSPDVVSSFLVELSKAVQPKAVEEFESMRDFKRRKNNQQDLELEPWDEAYISRSMKSSAYDLDFSVVASYFSLSQCIEGFKVLVESLFGMKFINIPLAPGESWHPDVLKMALHQPNEGDVGYIYLDLNTRPGKYPGCAHFAIRGGRRLSETEYQLPVIALVCNFSKAQHSTIVRLNHSDVDTLFHEFGHALHSLLSRTDYQHFSGTRVAFDMAETPSNLFEYYAWDYRVLKKFARHYSTGDIIPEKLVTSLQGSKKMFAAMELQQQIFYAMVDQTLYGDQTLSPIDTTSVVADLRKQHTNWKHVEGTHWQTRFSHLLYYGAGYYSYLYAKCFASTIWERICKDDPLSLETGTAIRTKFLQHGGAKDPAQLLNDLAGDGITRYQNGGIIPDITSLCHELNLRK</sequence>